<dbReference type="SUPFAM" id="SSF56317">
    <property type="entry name" value="Carbon-nitrogen hydrolase"/>
    <property type="match status" value="1"/>
</dbReference>
<evidence type="ECO:0000313" key="12">
    <source>
        <dbReference type="EMBL" id="RZU47475.1"/>
    </source>
</evidence>
<dbReference type="Gene3D" id="3.60.110.10">
    <property type="entry name" value="Carbon-nitrogen hydrolase"/>
    <property type="match status" value="1"/>
</dbReference>
<feature type="binding site" evidence="7">
    <location>
        <position position="393"/>
    </location>
    <ligand>
        <name>ATP</name>
        <dbReference type="ChEBI" id="CHEBI:30616"/>
    </ligand>
</feature>
<keyword evidence="6 7" id="KW-0520">NAD</keyword>
<dbReference type="PANTHER" id="PTHR23090:SF9">
    <property type="entry name" value="GLUTAMINE-DEPENDENT NAD(+) SYNTHETASE"/>
    <property type="match status" value="1"/>
</dbReference>
<dbReference type="Pfam" id="PF02540">
    <property type="entry name" value="NAD_synthase"/>
    <property type="match status" value="1"/>
</dbReference>
<sequence>MDMSLSIAIAQHNFWVGDIEANARKAVELAEQARAQGADIILFPELALTGYPPEDLLLRPSLELRVQEALAILAQATGILLVIGYPRRIDGKLYNMAGAWLDGRCLTEYAKRHLPNYQVFDEKRYFEAGATAGVFEYRDVRIGLTVCEDIWHPDPIADLERANVSLVLNLNASPFHVNKQAERIQTVAARCRETGLPVLYANLVGGQDELVFDGGSFAMNADGGQAVVLPLFEEVLQLVDFDPEHGRFRAGPHAAELSEEAAVYRALVLGVRDYVGKSGFRGVVLGLSGGIDSALVLAIAVDALGADRVQAVMMPYHYTSQMSLEDAAREAAILGVGYSVLEIAPAVESVQQILAPVFVGLGKDKTEENLQARARGILLMAISNKKGWLVLTTGNKSEMAVGYATLYGDMAGGFDVLKDVPKTLVFRLAEYRNQLEGAEVIPQRVIDRPPSAELAPDQKDEDSLPPYPVLDAILERYIEHDWSAEAIVGDGFDRETVYRVLRMVDFNEYKRRQAAIGPRITRRGFGRDRRYPLVNGWKPGR</sequence>
<keyword evidence="4 7" id="KW-0547">Nucleotide-binding</keyword>
<comment type="caution">
    <text evidence="7">Lacks conserved residue(s) required for the propagation of feature annotation.</text>
</comment>
<evidence type="ECO:0000256" key="3">
    <source>
        <dbReference type="ARBA" id="ARBA00022598"/>
    </source>
</evidence>
<evidence type="ECO:0000313" key="13">
    <source>
        <dbReference type="Proteomes" id="UP000292423"/>
    </source>
</evidence>
<dbReference type="GO" id="GO:0005524">
    <property type="term" value="F:ATP binding"/>
    <property type="evidence" value="ECO:0007669"/>
    <property type="project" value="UniProtKB-UniRule"/>
</dbReference>
<dbReference type="GO" id="GO:0003952">
    <property type="term" value="F:NAD+ synthase (glutamine-hydrolyzing) activity"/>
    <property type="evidence" value="ECO:0007669"/>
    <property type="project" value="UniProtKB-UniRule"/>
</dbReference>
<dbReference type="InterPro" id="IPR036526">
    <property type="entry name" value="C-N_Hydrolase_sf"/>
</dbReference>
<accession>A0A4Q7ZBZ3</accession>
<dbReference type="GO" id="GO:0000257">
    <property type="term" value="F:nitrilase activity"/>
    <property type="evidence" value="ECO:0007669"/>
    <property type="project" value="UniProtKB-ARBA"/>
</dbReference>
<evidence type="ECO:0000256" key="5">
    <source>
        <dbReference type="ARBA" id="ARBA00022840"/>
    </source>
</evidence>
<dbReference type="GO" id="GO:0008795">
    <property type="term" value="F:NAD+ synthase activity"/>
    <property type="evidence" value="ECO:0007669"/>
    <property type="project" value="UniProtKB-UniRule"/>
</dbReference>
<comment type="caution">
    <text evidence="12">The sequence shown here is derived from an EMBL/GenBank/DDBJ whole genome shotgun (WGS) entry which is preliminary data.</text>
</comment>
<evidence type="ECO:0000256" key="9">
    <source>
        <dbReference type="PROSITE-ProRule" id="PRU10139"/>
    </source>
</evidence>
<dbReference type="NCBIfam" id="TIGR00552">
    <property type="entry name" value="nadE"/>
    <property type="match status" value="1"/>
</dbReference>
<dbReference type="EMBL" id="SHKX01000010">
    <property type="protein sequence ID" value="RZU47475.1"/>
    <property type="molecule type" value="Genomic_DNA"/>
</dbReference>
<dbReference type="NCBIfam" id="NF010588">
    <property type="entry name" value="PRK13981.1"/>
    <property type="match status" value="1"/>
</dbReference>
<dbReference type="HAMAP" id="MF_02090">
    <property type="entry name" value="NadE_glutamine_dep"/>
    <property type="match status" value="1"/>
</dbReference>
<dbReference type="Pfam" id="PF00795">
    <property type="entry name" value="CN_hydrolase"/>
    <property type="match status" value="1"/>
</dbReference>
<dbReference type="InterPro" id="IPR014729">
    <property type="entry name" value="Rossmann-like_a/b/a_fold"/>
</dbReference>
<dbReference type="InterPro" id="IPR014445">
    <property type="entry name" value="Gln-dep_NAD_synthase"/>
</dbReference>
<comment type="similarity">
    <text evidence="10">Belongs to the NAD synthetase family.</text>
</comment>
<keyword evidence="3 7" id="KW-0436">Ligase</keyword>
<dbReference type="RefSeq" id="WP_130410716.1">
    <property type="nucleotide sequence ID" value="NZ_SHKX01000010.1"/>
</dbReference>
<dbReference type="AlphaFoldDB" id="A0A4Q7ZBZ3"/>
<dbReference type="PROSITE" id="PS00920">
    <property type="entry name" value="NITRIL_CHT_1"/>
    <property type="match status" value="1"/>
</dbReference>
<evidence type="ECO:0000256" key="8">
    <source>
        <dbReference type="PIRNR" id="PIRNR006630"/>
    </source>
</evidence>
<dbReference type="UniPathway" id="UPA00253">
    <property type="reaction ID" value="UER00334"/>
</dbReference>
<feature type="binding site" evidence="7">
    <location>
        <position position="179"/>
    </location>
    <ligand>
        <name>L-glutamine</name>
        <dbReference type="ChEBI" id="CHEBI:58359"/>
    </ligand>
</feature>
<evidence type="ECO:0000256" key="1">
    <source>
        <dbReference type="ARBA" id="ARBA00005188"/>
    </source>
</evidence>
<dbReference type="OrthoDB" id="9760188at2"/>
<gene>
    <name evidence="7" type="primary">nadE</name>
    <name evidence="12" type="ORF">EV700_0438</name>
</gene>
<feature type="active site" description="Proton acceptor" evidence="9">
    <location>
        <position position="45"/>
    </location>
</feature>
<reference evidence="12 13" key="1">
    <citation type="submission" date="2019-02" db="EMBL/GenBank/DDBJ databases">
        <title>Genomic Encyclopedia of Type Strains, Phase IV (KMG-IV): sequencing the most valuable type-strain genomes for metagenomic binning, comparative biology and taxonomic classification.</title>
        <authorList>
            <person name="Goeker M."/>
        </authorList>
    </citation>
    <scope>NUCLEOTIDE SEQUENCE [LARGE SCALE GENOMIC DNA]</scope>
    <source>
        <strain evidence="12 13">DSM 105135</strain>
    </source>
</reference>
<evidence type="ECO:0000256" key="2">
    <source>
        <dbReference type="ARBA" id="ARBA00007145"/>
    </source>
</evidence>
<dbReference type="FunFam" id="3.40.50.620:FF:000106">
    <property type="entry name" value="Glutamine-dependent NAD(+) synthetase"/>
    <property type="match status" value="1"/>
</dbReference>
<proteinExistence type="inferred from homology"/>
<evidence type="ECO:0000256" key="4">
    <source>
        <dbReference type="ARBA" id="ARBA00022741"/>
    </source>
</evidence>
<dbReference type="PROSITE" id="PS50263">
    <property type="entry name" value="CN_HYDROLASE"/>
    <property type="match status" value="1"/>
</dbReference>
<evidence type="ECO:0000256" key="10">
    <source>
        <dbReference type="RuleBase" id="RU003811"/>
    </source>
</evidence>
<feature type="binding site" evidence="7">
    <location>
        <position position="369"/>
    </location>
    <ligand>
        <name>deamido-NAD(+)</name>
        <dbReference type="ChEBI" id="CHEBI:58437"/>
        <note>ligand shared between two neighboring subunits</note>
    </ligand>
</feature>
<dbReference type="EC" id="6.3.5.1" evidence="7 8"/>
<comment type="function">
    <text evidence="7">Catalyzes the ATP-dependent amidation of deamido-NAD to form NAD. Uses L-glutamine as a nitrogen source.</text>
</comment>
<feature type="binding site" evidence="7">
    <location>
        <position position="173"/>
    </location>
    <ligand>
        <name>L-glutamine</name>
        <dbReference type="ChEBI" id="CHEBI:58359"/>
    </ligand>
</feature>
<feature type="active site" description="Proton acceptor; for glutaminase activity" evidence="7">
    <location>
        <position position="45"/>
    </location>
</feature>
<evidence type="ECO:0000256" key="6">
    <source>
        <dbReference type="ARBA" id="ARBA00023027"/>
    </source>
</evidence>
<evidence type="ECO:0000259" key="11">
    <source>
        <dbReference type="PROSITE" id="PS50263"/>
    </source>
</evidence>
<protein>
    <recommendedName>
        <fullName evidence="7 8">Glutamine-dependent NAD(+) synthetase</fullName>
        <ecNumber evidence="7 8">6.3.5.1</ecNumber>
    </recommendedName>
    <alternativeName>
        <fullName evidence="7 8">NAD(+) synthase [glutamine-hydrolyzing]</fullName>
    </alternativeName>
</protein>
<dbReference type="InterPro" id="IPR003694">
    <property type="entry name" value="NAD_synthase"/>
</dbReference>
<comment type="similarity">
    <text evidence="2 7 8">In the C-terminal section; belongs to the NAD synthetase family.</text>
</comment>
<dbReference type="PIRSF" id="PIRSF006630">
    <property type="entry name" value="NADS_GAT"/>
    <property type="match status" value="1"/>
</dbReference>
<feature type="active site" description="For glutaminase activity" evidence="7">
    <location>
        <position position="111"/>
    </location>
</feature>
<organism evidence="12 13">
    <name type="scientific">Fluviicoccus keumensis</name>
    <dbReference type="NCBI Taxonomy" id="1435465"/>
    <lineage>
        <taxon>Bacteria</taxon>
        <taxon>Pseudomonadati</taxon>
        <taxon>Pseudomonadota</taxon>
        <taxon>Gammaproteobacteria</taxon>
        <taxon>Moraxellales</taxon>
        <taxon>Moraxellaceae</taxon>
        <taxon>Fluviicoccus</taxon>
    </lineage>
</organism>
<comment type="catalytic activity">
    <reaction evidence="7 8">
        <text>deamido-NAD(+) + L-glutamine + ATP + H2O = L-glutamate + AMP + diphosphate + NAD(+) + H(+)</text>
        <dbReference type="Rhea" id="RHEA:24384"/>
        <dbReference type="ChEBI" id="CHEBI:15377"/>
        <dbReference type="ChEBI" id="CHEBI:15378"/>
        <dbReference type="ChEBI" id="CHEBI:29985"/>
        <dbReference type="ChEBI" id="CHEBI:30616"/>
        <dbReference type="ChEBI" id="CHEBI:33019"/>
        <dbReference type="ChEBI" id="CHEBI:57540"/>
        <dbReference type="ChEBI" id="CHEBI:58359"/>
        <dbReference type="ChEBI" id="CHEBI:58437"/>
        <dbReference type="ChEBI" id="CHEBI:456215"/>
        <dbReference type="EC" id="6.3.5.1"/>
    </reaction>
</comment>
<evidence type="ECO:0000256" key="7">
    <source>
        <dbReference type="HAMAP-Rule" id="MF_02090"/>
    </source>
</evidence>
<dbReference type="Proteomes" id="UP000292423">
    <property type="component" value="Unassembled WGS sequence"/>
</dbReference>
<name>A0A4Q7ZBZ3_9GAMM</name>
<dbReference type="GO" id="GO:0005737">
    <property type="term" value="C:cytoplasm"/>
    <property type="evidence" value="ECO:0007669"/>
    <property type="project" value="InterPro"/>
</dbReference>
<dbReference type="InterPro" id="IPR003010">
    <property type="entry name" value="C-N_Hydrolase"/>
</dbReference>
<dbReference type="SUPFAM" id="SSF52402">
    <property type="entry name" value="Adenine nucleotide alpha hydrolases-like"/>
    <property type="match status" value="1"/>
</dbReference>
<comment type="pathway">
    <text evidence="1 7 8">Cofactor biosynthesis; NAD(+) biosynthesis; NAD(+) from deamido-NAD(+) (L-Gln route): step 1/1.</text>
</comment>
<feature type="binding site" evidence="7">
    <location>
        <position position="510"/>
    </location>
    <ligand>
        <name>deamido-NAD(+)</name>
        <dbReference type="ChEBI" id="CHEBI:58437"/>
        <note>ligand shared between two neighboring subunits</note>
    </ligand>
</feature>
<feature type="binding site" evidence="7">
    <location>
        <position position="117"/>
    </location>
    <ligand>
        <name>L-glutamine</name>
        <dbReference type="ChEBI" id="CHEBI:58359"/>
    </ligand>
</feature>
<feature type="active site" description="Nucleophile; for glutaminase activity" evidence="7">
    <location>
        <position position="147"/>
    </location>
</feature>
<dbReference type="GO" id="GO:0004359">
    <property type="term" value="F:glutaminase activity"/>
    <property type="evidence" value="ECO:0007669"/>
    <property type="project" value="InterPro"/>
</dbReference>
<dbReference type="GO" id="GO:0009435">
    <property type="term" value="P:NAD+ biosynthetic process"/>
    <property type="evidence" value="ECO:0007669"/>
    <property type="project" value="UniProtKB-UniRule"/>
</dbReference>
<dbReference type="PANTHER" id="PTHR23090">
    <property type="entry name" value="NH 3 /GLUTAMINE-DEPENDENT NAD + SYNTHETASE"/>
    <property type="match status" value="1"/>
</dbReference>
<dbReference type="InterPro" id="IPR022310">
    <property type="entry name" value="NAD/GMP_synthase"/>
</dbReference>
<dbReference type="Gene3D" id="3.40.50.620">
    <property type="entry name" value="HUPs"/>
    <property type="match status" value="1"/>
</dbReference>
<feature type="binding site" evidence="7">
    <location>
        <begin position="286"/>
        <end position="293"/>
    </location>
    <ligand>
        <name>ATP</name>
        <dbReference type="ChEBI" id="CHEBI:30616"/>
    </ligand>
</feature>
<keyword evidence="13" id="KW-1185">Reference proteome</keyword>
<keyword evidence="5 7" id="KW-0067">ATP-binding</keyword>
<feature type="binding site" evidence="7">
    <location>
        <position position="398"/>
    </location>
    <ligand>
        <name>deamido-NAD(+)</name>
        <dbReference type="ChEBI" id="CHEBI:58437"/>
        <note>ligand shared between two neighboring subunits</note>
    </ligand>
</feature>
<dbReference type="CDD" id="cd07570">
    <property type="entry name" value="GAT_Gln-NAD-synth"/>
    <property type="match status" value="1"/>
</dbReference>
<dbReference type="CDD" id="cd00553">
    <property type="entry name" value="NAD_synthase"/>
    <property type="match status" value="1"/>
</dbReference>
<feature type="domain" description="CN hydrolase" evidence="11">
    <location>
        <begin position="5"/>
        <end position="243"/>
    </location>
</feature>
<dbReference type="InterPro" id="IPR000132">
    <property type="entry name" value="Nitrilase/CN_hydratase_CS"/>
</dbReference>